<dbReference type="Proteomes" id="UP000185596">
    <property type="component" value="Unassembled WGS sequence"/>
</dbReference>
<dbReference type="RefSeq" id="WP_075129982.1">
    <property type="nucleotide sequence ID" value="NZ_MSIE01000095.1"/>
</dbReference>
<accession>A0A1Q8C2J9</accession>
<evidence type="ECO:0000256" key="1">
    <source>
        <dbReference type="SAM" id="MobiDB-lite"/>
    </source>
</evidence>
<evidence type="ECO:0000313" key="2">
    <source>
        <dbReference type="EMBL" id="OLF08572.1"/>
    </source>
</evidence>
<protein>
    <submittedName>
        <fullName evidence="2">Uncharacterized protein</fullName>
    </submittedName>
</protein>
<dbReference type="EMBL" id="MSIE01000095">
    <property type="protein sequence ID" value="OLF08572.1"/>
    <property type="molecule type" value="Genomic_DNA"/>
</dbReference>
<sequence>MLTMIARDEDNEVVAVVWRQEYGTTDPPSSHQPNSSRTGTGWQLTIDGAVPHQGTGGVRPSPPILADIIRHAITI</sequence>
<proteinExistence type="predicted"/>
<feature type="region of interest" description="Disordered" evidence="1">
    <location>
        <begin position="21"/>
        <end position="43"/>
    </location>
</feature>
<dbReference type="AlphaFoldDB" id="A0A1Q8C2J9"/>
<keyword evidence="3" id="KW-1185">Reference proteome</keyword>
<comment type="caution">
    <text evidence="2">The sequence shown here is derived from an EMBL/GenBank/DDBJ whole genome shotgun (WGS) entry which is preliminary data.</text>
</comment>
<evidence type="ECO:0000313" key="3">
    <source>
        <dbReference type="Proteomes" id="UP000185596"/>
    </source>
</evidence>
<organism evidence="2 3">
    <name type="scientific">Actinophytocola xanthii</name>
    <dbReference type="NCBI Taxonomy" id="1912961"/>
    <lineage>
        <taxon>Bacteria</taxon>
        <taxon>Bacillati</taxon>
        <taxon>Actinomycetota</taxon>
        <taxon>Actinomycetes</taxon>
        <taxon>Pseudonocardiales</taxon>
        <taxon>Pseudonocardiaceae</taxon>
    </lineage>
</organism>
<feature type="compositionally biased region" description="Polar residues" evidence="1">
    <location>
        <begin position="22"/>
        <end position="43"/>
    </location>
</feature>
<reference evidence="2 3" key="1">
    <citation type="submission" date="2016-12" db="EMBL/GenBank/DDBJ databases">
        <title>The draft genome sequence of Actinophytocola sp. 11-183.</title>
        <authorList>
            <person name="Wang W."/>
            <person name="Yuan L."/>
        </authorList>
    </citation>
    <scope>NUCLEOTIDE SEQUENCE [LARGE SCALE GENOMIC DNA]</scope>
    <source>
        <strain evidence="2 3">11-183</strain>
    </source>
</reference>
<dbReference type="OrthoDB" id="9763697at2"/>
<name>A0A1Q8C2J9_9PSEU</name>
<gene>
    <name evidence="2" type="ORF">BU204_34330</name>
</gene>